<evidence type="ECO:0008006" key="3">
    <source>
        <dbReference type="Google" id="ProtNLM"/>
    </source>
</evidence>
<dbReference type="AlphaFoldDB" id="A0AAV1YZW8"/>
<keyword evidence="2" id="KW-1185">Reference proteome</keyword>
<name>A0AAV1YZW8_9ARAC</name>
<accession>A0AAV1YZW8</accession>
<proteinExistence type="predicted"/>
<reference evidence="1 2" key="1">
    <citation type="submission" date="2024-04" db="EMBL/GenBank/DDBJ databases">
        <authorList>
            <person name="Rising A."/>
            <person name="Reimegard J."/>
            <person name="Sonavane S."/>
            <person name="Akerstrom W."/>
            <person name="Nylinder S."/>
            <person name="Hedman E."/>
            <person name="Kallberg Y."/>
        </authorList>
    </citation>
    <scope>NUCLEOTIDE SEQUENCE [LARGE SCALE GENOMIC DNA]</scope>
</reference>
<evidence type="ECO:0000313" key="2">
    <source>
        <dbReference type="Proteomes" id="UP001497382"/>
    </source>
</evidence>
<evidence type="ECO:0000313" key="1">
    <source>
        <dbReference type="EMBL" id="CAL1264723.1"/>
    </source>
</evidence>
<organism evidence="1 2">
    <name type="scientific">Larinioides sclopetarius</name>
    <dbReference type="NCBI Taxonomy" id="280406"/>
    <lineage>
        <taxon>Eukaryota</taxon>
        <taxon>Metazoa</taxon>
        <taxon>Ecdysozoa</taxon>
        <taxon>Arthropoda</taxon>
        <taxon>Chelicerata</taxon>
        <taxon>Arachnida</taxon>
        <taxon>Araneae</taxon>
        <taxon>Araneomorphae</taxon>
        <taxon>Entelegynae</taxon>
        <taxon>Araneoidea</taxon>
        <taxon>Araneidae</taxon>
        <taxon>Larinioides</taxon>
    </lineage>
</organism>
<comment type="caution">
    <text evidence="1">The sequence shown here is derived from an EMBL/GenBank/DDBJ whole genome shotgun (WGS) entry which is preliminary data.</text>
</comment>
<protein>
    <recommendedName>
        <fullName evidence="3">NADH dehydrogenase subunit 1</fullName>
    </recommendedName>
</protein>
<gene>
    <name evidence="1" type="ORF">LARSCL_LOCUS2122</name>
</gene>
<dbReference type="Proteomes" id="UP001497382">
    <property type="component" value="Unassembled WGS sequence"/>
</dbReference>
<dbReference type="EMBL" id="CAXIEN010000014">
    <property type="protein sequence ID" value="CAL1264723.1"/>
    <property type="molecule type" value="Genomic_DNA"/>
</dbReference>
<sequence>MGLFILMKEIIPVVFVVRHSPANTT</sequence>